<feature type="region of interest" description="Disordered" evidence="1">
    <location>
        <begin position="53"/>
        <end position="75"/>
    </location>
</feature>
<reference evidence="2" key="1">
    <citation type="journal article" date="2021" name="Nat. Commun.">
        <title>Genetic determinants of endophytism in the Arabidopsis root mycobiome.</title>
        <authorList>
            <person name="Mesny F."/>
            <person name="Miyauchi S."/>
            <person name="Thiergart T."/>
            <person name="Pickel B."/>
            <person name="Atanasova L."/>
            <person name="Karlsson M."/>
            <person name="Huettel B."/>
            <person name="Barry K.W."/>
            <person name="Haridas S."/>
            <person name="Chen C."/>
            <person name="Bauer D."/>
            <person name="Andreopoulos W."/>
            <person name="Pangilinan J."/>
            <person name="LaButti K."/>
            <person name="Riley R."/>
            <person name="Lipzen A."/>
            <person name="Clum A."/>
            <person name="Drula E."/>
            <person name="Henrissat B."/>
            <person name="Kohler A."/>
            <person name="Grigoriev I.V."/>
            <person name="Martin F.M."/>
            <person name="Hacquard S."/>
        </authorList>
    </citation>
    <scope>NUCLEOTIDE SEQUENCE</scope>
    <source>
        <strain evidence="2">MPI-SDFR-AT-0117</strain>
    </source>
</reference>
<evidence type="ECO:0000313" key="3">
    <source>
        <dbReference type="Proteomes" id="UP000770015"/>
    </source>
</evidence>
<keyword evidence="3" id="KW-1185">Reference proteome</keyword>
<sequence>MASMSSRSAGLGHLPEARLCQGCHEADSVDFLTALWYRDGLLLRPWERPASLRASRGRTTPKVGRPGAGPAAHVGRLGKTAPWSRSSGHPFHFPSPPLPLCPNCNSTYQHDMPSQMQGFCITCSPGLAHLPVHGSTSGAPSVGGPRTFLLSRCLPIHTRSSPPHPHLFGPPLTPERSKEPRWPQLCGQVPQESGGQGSSADIFITPWTS</sequence>
<feature type="region of interest" description="Disordered" evidence="1">
    <location>
        <begin position="161"/>
        <end position="209"/>
    </location>
</feature>
<comment type="caution">
    <text evidence="2">The sequence shown here is derived from an EMBL/GenBank/DDBJ whole genome shotgun (WGS) entry which is preliminary data.</text>
</comment>
<dbReference type="Proteomes" id="UP000770015">
    <property type="component" value="Unassembled WGS sequence"/>
</dbReference>
<protein>
    <submittedName>
        <fullName evidence="2">Uncharacterized protein</fullName>
    </submittedName>
</protein>
<accession>A0A9P8VJG3</accession>
<gene>
    <name evidence="2" type="ORF">F5X68DRAFT_60086</name>
</gene>
<dbReference type="AlphaFoldDB" id="A0A9P8VJG3"/>
<proteinExistence type="predicted"/>
<organism evidence="2 3">
    <name type="scientific">Plectosphaerella plurivora</name>
    <dbReference type="NCBI Taxonomy" id="936078"/>
    <lineage>
        <taxon>Eukaryota</taxon>
        <taxon>Fungi</taxon>
        <taxon>Dikarya</taxon>
        <taxon>Ascomycota</taxon>
        <taxon>Pezizomycotina</taxon>
        <taxon>Sordariomycetes</taxon>
        <taxon>Hypocreomycetidae</taxon>
        <taxon>Glomerellales</taxon>
        <taxon>Plectosphaerellaceae</taxon>
        <taxon>Plectosphaerella</taxon>
    </lineage>
</organism>
<evidence type="ECO:0000256" key="1">
    <source>
        <dbReference type="SAM" id="MobiDB-lite"/>
    </source>
</evidence>
<evidence type="ECO:0000313" key="2">
    <source>
        <dbReference type="EMBL" id="KAH6692660.1"/>
    </source>
</evidence>
<name>A0A9P8VJG3_9PEZI</name>
<dbReference type="EMBL" id="JAGSXJ010000004">
    <property type="protein sequence ID" value="KAH6692660.1"/>
    <property type="molecule type" value="Genomic_DNA"/>
</dbReference>